<evidence type="ECO:0000313" key="1">
    <source>
        <dbReference type="EMBL" id="KDQ29789.1"/>
    </source>
</evidence>
<gene>
    <name evidence="1" type="ORF">PLEOSDRAFT_167611</name>
</gene>
<dbReference type="HOGENOM" id="CLU_980458_0_0_1"/>
<organism evidence="1 2">
    <name type="scientific">Pleurotus ostreatus (strain PC15)</name>
    <name type="common">Oyster mushroom</name>
    <dbReference type="NCBI Taxonomy" id="1137138"/>
    <lineage>
        <taxon>Eukaryota</taxon>
        <taxon>Fungi</taxon>
        <taxon>Dikarya</taxon>
        <taxon>Basidiomycota</taxon>
        <taxon>Agaricomycotina</taxon>
        <taxon>Agaricomycetes</taxon>
        <taxon>Agaricomycetidae</taxon>
        <taxon>Agaricales</taxon>
        <taxon>Pleurotineae</taxon>
        <taxon>Pleurotaceae</taxon>
        <taxon>Pleurotus</taxon>
    </lineage>
</organism>
<accession>A0A067NPC6</accession>
<reference evidence="2" key="1">
    <citation type="journal article" date="2014" name="Proc. Natl. Acad. Sci. U.S.A.">
        <title>Extensive sampling of basidiomycete genomes demonstrates inadequacy of the white-rot/brown-rot paradigm for wood decay fungi.</title>
        <authorList>
            <person name="Riley R."/>
            <person name="Salamov A.A."/>
            <person name="Brown D.W."/>
            <person name="Nagy L.G."/>
            <person name="Floudas D."/>
            <person name="Held B.W."/>
            <person name="Levasseur A."/>
            <person name="Lombard V."/>
            <person name="Morin E."/>
            <person name="Otillar R."/>
            <person name="Lindquist E.A."/>
            <person name="Sun H."/>
            <person name="LaButti K.M."/>
            <person name="Schmutz J."/>
            <person name="Jabbour D."/>
            <person name="Luo H."/>
            <person name="Baker S.E."/>
            <person name="Pisabarro A.G."/>
            <person name="Walton J.D."/>
            <person name="Blanchette R.A."/>
            <person name="Henrissat B."/>
            <person name="Martin F."/>
            <person name="Cullen D."/>
            <person name="Hibbett D.S."/>
            <person name="Grigoriev I.V."/>
        </authorList>
    </citation>
    <scope>NUCLEOTIDE SEQUENCE [LARGE SCALE GENOMIC DNA]</scope>
    <source>
        <strain evidence="2">PC15</strain>
    </source>
</reference>
<dbReference type="EMBL" id="KL198007">
    <property type="protein sequence ID" value="KDQ29789.1"/>
    <property type="molecule type" value="Genomic_DNA"/>
</dbReference>
<dbReference type="AlphaFoldDB" id="A0A067NPC6"/>
<sequence length="284" mass="31583">MAKVKHTFIIVDAGKCVPLVLGHYYTGSGDATAGDLLDYIRTHTFGSISLMPTSDIAEDVVSFEGARSIMQVKERRFEWAVDEVMRVCEFWSKDAPLSEILDSKGRTLYFIVLCTVSKPNLDTITEEALDRRTANIPSIRKALLSPEWRQQLCTDQNALRPAVMHFLEGTFHEATLQYGRPSFKPDGHERVACGLFDPLVQYSDMLLRIDEVKNGVGLGNCDAIDQAAKGYLIVTIRQLAPGLVKNFATSPLIPILPLRPIHDIHSATLLVEITVSSRLLGRTE</sequence>
<protein>
    <submittedName>
        <fullName evidence="1">Uncharacterized protein</fullName>
    </submittedName>
</protein>
<dbReference type="Proteomes" id="UP000027073">
    <property type="component" value="Unassembled WGS sequence"/>
</dbReference>
<proteinExistence type="predicted"/>
<dbReference type="VEuPathDB" id="FungiDB:PLEOSDRAFT_167611"/>
<name>A0A067NPC6_PLEO1</name>
<evidence type="ECO:0000313" key="2">
    <source>
        <dbReference type="Proteomes" id="UP000027073"/>
    </source>
</evidence>
<dbReference type="InParanoid" id="A0A067NPC6"/>